<keyword evidence="1" id="KW-1133">Transmembrane helix</keyword>
<evidence type="ECO:0000313" key="3">
    <source>
        <dbReference type="Proteomes" id="UP000823935"/>
    </source>
</evidence>
<accession>A0A9D1ERW4</accession>
<name>A0A9D1ERW4_9FIRM</name>
<organism evidence="2 3">
    <name type="scientific">Candidatus Limivivens intestinipullorum</name>
    <dbReference type="NCBI Taxonomy" id="2840858"/>
    <lineage>
        <taxon>Bacteria</taxon>
        <taxon>Bacillati</taxon>
        <taxon>Bacillota</taxon>
        <taxon>Clostridia</taxon>
        <taxon>Lachnospirales</taxon>
        <taxon>Lachnospiraceae</taxon>
        <taxon>Lachnospiraceae incertae sedis</taxon>
        <taxon>Candidatus Limivivens</taxon>
    </lineage>
</organism>
<reference evidence="2" key="2">
    <citation type="journal article" date="2021" name="PeerJ">
        <title>Extensive microbial diversity within the chicken gut microbiome revealed by metagenomics and culture.</title>
        <authorList>
            <person name="Gilroy R."/>
            <person name="Ravi A."/>
            <person name="Getino M."/>
            <person name="Pursley I."/>
            <person name="Horton D.L."/>
            <person name="Alikhan N.F."/>
            <person name="Baker D."/>
            <person name="Gharbi K."/>
            <person name="Hall N."/>
            <person name="Watson M."/>
            <person name="Adriaenssens E.M."/>
            <person name="Foster-Nyarko E."/>
            <person name="Jarju S."/>
            <person name="Secka A."/>
            <person name="Antonio M."/>
            <person name="Oren A."/>
            <person name="Chaudhuri R.R."/>
            <person name="La Ragione R."/>
            <person name="Hildebrand F."/>
            <person name="Pallen M.J."/>
        </authorList>
    </citation>
    <scope>NUCLEOTIDE SEQUENCE</scope>
    <source>
        <strain evidence="2">CHK190-19873</strain>
    </source>
</reference>
<proteinExistence type="predicted"/>
<dbReference type="Proteomes" id="UP000823935">
    <property type="component" value="Unassembled WGS sequence"/>
</dbReference>
<reference evidence="2" key="1">
    <citation type="submission" date="2020-10" db="EMBL/GenBank/DDBJ databases">
        <authorList>
            <person name="Gilroy R."/>
        </authorList>
    </citation>
    <scope>NUCLEOTIDE SEQUENCE</scope>
    <source>
        <strain evidence="2">CHK190-19873</strain>
    </source>
</reference>
<keyword evidence="1" id="KW-0472">Membrane</keyword>
<evidence type="ECO:0000256" key="1">
    <source>
        <dbReference type="SAM" id="Phobius"/>
    </source>
</evidence>
<evidence type="ECO:0000313" key="2">
    <source>
        <dbReference type="EMBL" id="HIS30778.1"/>
    </source>
</evidence>
<sequence length="105" mass="12142">MIRSSFVAIHSIRKHLLFAAQEDDEPCLRIFCFILQNIILYCDISVFIILWGTRLSMPENVKKRQLFSPGLRARCADRKNVIQECENPIAEGDFKRIFAVTVQQG</sequence>
<protein>
    <submittedName>
        <fullName evidence="2">Uncharacterized protein</fullName>
    </submittedName>
</protein>
<dbReference type="EMBL" id="DVIQ01000023">
    <property type="protein sequence ID" value="HIS30778.1"/>
    <property type="molecule type" value="Genomic_DNA"/>
</dbReference>
<gene>
    <name evidence="2" type="ORF">IAB44_04395</name>
</gene>
<keyword evidence="1" id="KW-0812">Transmembrane</keyword>
<feature type="transmembrane region" description="Helical" evidence="1">
    <location>
        <begin position="28"/>
        <end position="53"/>
    </location>
</feature>
<comment type="caution">
    <text evidence="2">The sequence shown here is derived from an EMBL/GenBank/DDBJ whole genome shotgun (WGS) entry which is preliminary data.</text>
</comment>
<dbReference type="AlphaFoldDB" id="A0A9D1ERW4"/>